<gene>
    <name evidence="4" type="ORF">SKP52_10475</name>
</gene>
<feature type="transmembrane region" description="Helical" evidence="1">
    <location>
        <begin position="167"/>
        <end position="198"/>
    </location>
</feature>
<proteinExistence type="predicted"/>
<dbReference type="AlphaFoldDB" id="A0A0A7PG62"/>
<dbReference type="GO" id="GO:0016747">
    <property type="term" value="F:acyltransferase activity, transferring groups other than amino-acyl groups"/>
    <property type="evidence" value="ECO:0007669"/>
    <property type="project" value="InterPro"/>
</dbReference>
<feature type="transmembrane region" description="Helical" evidence="1">
    <location>
        <begin position="104"/>
        <end position="122"/>
    </location>
</feature>
<keyword evidence="5" id="KW-1185">Reference proteome</keyword>
<keyword evidence="1" id="KW-0812">Transmembrane</keyword>
<dbReference type="GO" id="GO:0016020">
    <property type="term" value="C:membrane"/>
    <property type="evidence" value="ECO:0007669"/>
    <property type="project" value="TreeGrafter"/>
</dbReference>
<dbReference type="HOGENOM" id="CLU_005679_10_4_5"/>
<evidence type="ECO:0000313" key="5">
    <source>
        <dbReference type="Proteomes" id="UP000030907"/>
    </source>
</evidence>
<protein>
    <submittedName>
        <fullName evidence="4">Acyltransferase 3</fullName>
    </submittedName>
</protein>
<feature type="domain" description="Acyltransferase 3" evidence="2">
    <location>
        <begin position="11"/>
        <end position="331"/>
    </location>
</feature>
<keyword evidence="1" id="KW-1133">Transmembrane helix</keyword>
<feature type="transmembrane region" description="Helical" evidence="1">
    <location>
        <begin position="313"/>
        <end position="334"/>
    </location>
</feature>
<dbReference type="GO" id="GO:0009103">
    <property type="term" value="P:lipopolysaccharide biosynthetic process"/>
    <property type="evidence" value="ECO:0007669"/>
    <property type="project" value="TreeGrafter"/>
</dbReference>
<keyword evidence="4" id="KW-0808">Transferase</keyword>
<feature type="transmembrane region" description="Helical" evidence="1">
    <location>
        <begin position="348"/>
        <end position="368"/>
    </location>
</feature>
<name>A0A0A7PG62_9SPHN</name>
<dbReference type="STRING" id="1515612.SKP52_10475"/>
<feature type="transmembrane region" description="Helical" evidence="1">
    <location>
        <begin position="143"/>
        <end position="161"/>
    </location>
</feature>
<dbReference type="InterPro" id="IPR050879">
    <property type="entry name" value="Acyltransferase_3"/>
</dbReference>
<dbReference type="PANTHER" id="PTHR23028:SF53">
    <property type="entry name" value="ACYL_TRANSF_3 DOMAIN-CONTAINING PROTEIN"/>
    <property type="match status" value="1"/>
</dbReference>
<dbReference type="OrthoDB" id="9796461at2"/>
<dbReference type="Pfam" id="PF01757">
    <property type="entry name" value="Acyl_transf_3"/>
    <property type="match status" value="1"/>
</dbReference>
<feature type="transmembrane region" description="Helical" evidence="1">
    <location>
        <begin position="78"/>
        <end position="98"/>
    </location>
</feature>
<reference evidence="4 5" key="1">
    <citation type="journal article" date="2015" name="Int. J. Syst. Evol. Microbiol.">
        <title>Description of Sphingopyxis fribergensis sp. nov. - a soil bacterium with the ability to degrade styrene and phenylacetic acid.</title>
        <authorList>
            <person name="Oelschlagel M."/>
            <person name="Ruckert C."/>
            <person name="Kalinowski J."/>
            <person name="Schmidt G."/>
            <person name="Schlomann M."/>
            <person name="Tischler D."/>
        </authorList>
    </citation>
    <scope>NUCLEOTIDE SEQUENCE [LARGE SCALE GENOMIC DNA]</scope>
    <source>
        <strain evidence="4 5">Kp5.2</strain>
    </source>
</reference>
<organism evidence="4 5">
    <name type="scientific">Sphingopyxis fribergensis</name>
    <dbReference type="NCBI Taxonomy" id="1515612"/>
    <lineage>
        <taxon>Bacteria</taxon>
        <taxon>Pseudomonadati</taxon>
        <taxon>Pseudomonadota</taxon>
        <taxon>Alphaproteobacteria</taxon>
        <taxon>Sphingomonadales</taxon>
        <taxon>Sphingomonadaceae</taxon>
        <taxon>Sphingopyxis</taxon>
    </lineage>
</organism>
<evidence type="ECO:0000256" key="1">
    <source>
        <dbReference type="SAM" id="Phobius"/>
    </source>
</evidence>
<evidence type="ECO:0000313" key="4">
    <source>
        <dbReference type="EMBL" id="AJA09000.1"/>
    </source>
</evidence>
<feature type="transmembrane region" description="Helical" evidence="1">
    <location>
        <begin position="247"/>
        <end position="267"/>
    </location>
</feature>
<dbReference type="Pfam" id="PF19040">
    <property type="entry name" value="SGNH"/>
    <property type="match status" value="1"/>
</dbReference>
<accession>A0A0A7PG62</accession>
<dbReference type="InterPro" id="IPR002656">
    <property type="entry name" value="Acyl_transf_3_dom"/>
</dbReference>
<dbReference type="InterPro" id="IPR043968">
    <property type="entry name" value="SGNH"/>
</dbReference>
<sequence>MERPPLPAYRYDIDGLRALAVASVVIFHLFHNVLPGGYLGVDIFFVISGFLISGIIMRDIEKSRFSISVFYQRRIRRLMPALTIVLIVTSIAGAIILLPADLEGYGKSLIAAIFFVANIYFWRDTDYFSRAAENKPLLHLWSLGIEEQFYIFFPLILFFLARHRSFLLPAIWALTIGSLALNIALLKIGGGIPAFYLLPTRAWELGAGALIALHGPAMLAARTTSGVRVGAFLLMAAGLLYGGEWPSWFPVAIPAVLGAALLIWVGAPQQSATGRLLGLPPVNLTGRISYSLYLWHWPLIVLLKYYLVRDLGLIEGCAVGAAAFAAAFLSYKYVESPFRASTMPFRKVGLYALAGTLLLLAAAALFTVTRGLPDRLDANAASINRSVDTHYRCPVSKLMSFGASRACDLSLDGKDSAAAEVALIGNSHAQMYAPIVERQLRKTGQAGLLIPINSCLPTVSVNVTRECFGAAQANLDALKALPHVKTVIVAFNWPVDKAVVSADGRRVGGDRALAMAHGVEDLAAKLPGRKIIVVGPIAQPGFDIASVLSRQIAFGINPQVASRTAAKPFRAQFAPALSVLAANPRITVIRPDLRQCDAEHCYFVRGGLSLFSDSNHIAAPALPVFEPEFVAALAKEGATK</sequence>
<keyword evidence="4" id="KW-0012">Acyltransferase</keyword>
<feature type="transmembrane region" description="Helical" evidence="1">
    <location>
        <begin position="219"/>
        <end position="241"/>
    </location>
</feature>
<keyword evidence="1" id="KW-0472">Membrane</keyword>
<feature type="transmembrane region" description="Helical" evidence="1">
    <location>
        <begin position="36"/>
        <end position="57"/>
    </location>
</feature>
<dbReference type="PANTHER" id="PTHR23028">
    <property type="entry name" value="ACETYLTRANSFERASE"/>
    <property type="match status" value="1"/>
</dbReference>
<dbReference type="RefSeq" id="WP_081997287.1">
    <property type="nucleotide sequence ID" value="NZ_CP009122.1"/>
</dbReference>
<dbReference type="KEGG" id="sphk:SKP52_10475"/>
<evidence type="ECO:0000259" key="3">
    <source>
        <dbReference type="Pfam" id="PF19040"/>
    </source>
</evidence>
<dbReference type="EMBL" id="CP009122">
    <property type="protein sequence ID" value="AJA09000.1"/>
    <property type="molecule type" value="Genomic_DNA"/>
</dbReference>
<dbReference type="Proteomes" id="UP000030907">
    <property type="component" value="Chromosome"/>
</dbReference>
<evidence type="ECO:0000259" key="2">
    <source>
        <dbReference type="Pfam" id="PF01757"/>
    </source>
</evidence>
<feature type="domain" description="SGNH" evidence="3">
    <location>
        <begin position="403"/>
        <end position="628"/>
    </location>
</feature>
<feature type="transmembrane region" description="Helical" evidence="1">
    <location>
        <begin position="12"/>
        <end position="30"/>
    </location>
</feature>